<dbReference type="KEGG" id="pcol:F1325_06655"/>
<sequence length="326" mass="36367">MENELKILKDSREYKTLINPKKDHYSQPYLGVFGSKTVDIENQDDLNILLEKDGDKTLAVLIMSKEDWFSGLADVALANKVRESMNSLYKATEKARNSLINKQKQVAEKTQEINDANKEIANKENEKQIAEKRLNNLKTSINKLNNEVEKDAVKFTADFYKEVFNAYGDKAEKLAKDLASQVKGKTIRNVDDALKAYNKYKANINKRINAKDREAIVKALESIKVSEIASNLKKFSNSMLYVSRFIDAADLFNELLKAVKTDNWRPFFVKVETLVAGAGATAIVGFTFSVLFGGPIGILGYGLIIAGVGALIDDNLVEDANKLIGI</sequence>
<dbReference type="PRINTS" id="PR00280">
    <property type="entry name" value="CHANLCOLICIN"/>
</dbReference>
<evidence type="ECO:0000256" key="8">
    <source>
        <dbReference type="ARBA" id="ARBA00023022"/>
    </source>
</evidence>
<feature type="transmembrane region" description="Helical" evidence="12">
    <location>
        <begin position="292"/>
        <end position="312"/>
    </location>
</feature>
<feature type="domain" description="Channel forming colicins" evidence="13">
    <location>
        <begin position="261"/>
        <end position="272"/>
    </location>
</feature>
<keyword evidence="5" id="KW-0929">Antimicrobial</keyword>
<comment type="similarity">
    <text evidence="4">Belongs to the channel forming colicin family.</text>
</comment>
<keyword evidence="8" id="KW-0044">Antibiotic</keyword>
<comment type="function">
    <text evidence="1">This colicin is a channel-forming colicin. This class of transmembrane toxins depolarize the cytoplasmic membrane, leading to dissipation of cellular energy.</text>
</comment>
<dbReference type="Pfam" id="PF01024">
    <property type="entry name" value="Colicin"/>
    <property type="match status" value="1"/>
</dbReference>
<dbReference type="InterPro" id="IPR038283">
    <property type="entry name" value="Channel_colicin_C_sf"/>
</dbReference>
<reference evidence="14 15" key="1">
    <citation type="submission" date="2019-09" db="EMBL/GenBank/DDBJ databases">
        <title>Emergence of a chromosome-mediated tetracycline resistance gene in Proteus strain.</title>
        <authorList>
            <person name="He D."/>
            <person name="Wang L."/>
        </authorList>
    </citation>
    <scope>NUCLEOTIDE SEQUENCE [LARGE SCALE GENOMIC DNA]</scope>
    <source>
        <strain evidence="14 15">T60</strain>
    </source>
</reference>
<evidence type="ECO:0000256" key="4">
    <source>
        <dbReference type="ARBA" id="ARBA00007595"/>
    </source>
</evidence>
<dbReference type="GO" id="GO:0140911">
    <property type="term" value="F:pore-forming activity"/>
    <property type="evidence" value="ECO:0007669"/>
    <property type="project" value="InterPro"/>
</dbReference>
<evidence type="ECO:0000256" key="10">
    <source>
        <dbReference type="ARBA" id="ARBA00023136"/>
    </source>
</evidence>
<accession>A0A6I7D5W1</accession>
<evidence type="ECO:0000256" key="1">
    <source>
        <dbReference type="ARBA" id="ARBA00002178"/>
    </source>
</evidence>
<dbReference type="Proteomes" id="UP000464700">
    <property type="component" value="Chromosome"/>
</dbReference>
<evidence type="ECO:0000256" key="5">
    <source>
        <dbReference type="ARBA" id="ARBA00022529"/>
    </source>
</evidence>
<comment type="function">
    <text evidence="2">Colicins are polypeptide toxins produced by and active against E.coli and closely related bacteria.</text>
</comment>
<keyword evidence="11" id="KW-0175">Coiled coil</keyword>
<dbReference type="GO" id="GO:0016020">
    <property type="term" value="C:membrane"/>
    <property type="evidence" value="ECO:0007669"/>
    <property type="project" value="UniProtKB-SubCell"/>
</dbReference>
<evidence type="ECO:0000256" key="3">
    <source>
        <dbReference type="ARBA" id="ARBA00004370"/>
    </source>
</evidence>
<gene>
    <name evidence="14" type="ORF">F1325_06655</name>
</gene>
<keyword evidence="7 12" id="KW-1133">Transmembrane helix</keyword>
<evidence type="ECO:0000256" key="7">
    <source>
        <dbReference type="ARBA" id="ARBA00022989"/>
    </source>
</evidence>
<dbReference type="Gene3D" id="1.10.490.30">
    <property type="entry name" value="Colicin"/>
    <property type="match status" value="1"/>
</dbReference>
<keyword evidence="10 12" id="KW-0472">Membrane</keyword>
<comment type="subcellular location">
    <subcellularLocation>
        <location evidence="3">Membrane</location>
    </subcellularLocation>
</comment>
<evidence type="ECO:0000259" key="13">
    <source>
        <dbReference type="PROSITE" id="PS00276"/>
    </source>
</evidence>
<dbReference type="PROSITE" id="PS00276">
    <property type="entry name" value="CHANNEL_COLICIN"/>
    <property type="match status" value="1"/>
</dbReference>
<dbReference type="InterPro" id="IPR000293">
    <property type="entry name" value="Channel_colicin_C"/>
</dbReference>
<protein>
    <submittedName>
        <fullName evidence="14">Colicin transporter</fullName>
    </submittedName>
</protein>
<feature type="coiled-coil region" evidence="11">
    <location>
        <begin position="99"/>
        <end position="154"/>
    </location>
</feature>
<evidence type="ECO:0000313" key="14">
    <source>
        <dbReference type="EMBL" id="QHN12491.1"/>
    </source>
</evidence>
<keyword evidence="9" id="KW-0078">Bacteriocin</keyword>
<evidence type="ECO:0000256" key="9">
    <source>
        <dbReference type="ARBA" id="ARBA00023048"/>
    </source>
</evidence>
<evidence type="ECO:0000256" key="6">
    <source>
        <dbReference type="ARBA" id="ARBA00022692"/>
    </source>
</evidence>
<dbReference type="GO" id="GO:0050829">
    <property type="term" value="P:defense response to Gram-negative bacterium"/>
    <property type="evidence" value="ECO:0007669"/>
    <property type="project" value="InterPro"/>
</dbReference>
<evidence type="ECO:0000256" key="11">
    <source>
        <dbReference type="SAM" id="Coils"/>
    </source>
</evidence>
<keyword evidence="15" id="KW-1185">Reference proteome</keyword>
<dbReference type="EMBL" id="CP043925">
    <property type="protein sequence ID" value="QHN12491.1"/>
    <property type="molecule type" value="Genomic_DNA"/>
</dbReference>
<keyword evidence="6 12" id="KW-0812">Transmembrane</keyword>
<dbReference type="AlphaFoldDB" id="A0A6I7D5W1"/>
<name>A0A6I7D5W1_9GAMM</name>
<evidence type="ECO:0000256" key="2">
    <source>
        <dbReference type="ARBA" id="ARBA00003197"/>
    </source>
</evidence>
<organism evidence="14 15">
    <name type="scientific">Proteus columbae</name>
    <dbReference type="NCBI Taxonomy" id="1987580"/>
    <lineage>
        <taxon>Bacteria</taxon>
        <taxon>Pseudomonadati</taxon>
        <taxon>Pseudomonadota</taxon>
        <taxon>Gammaproteobacteria</taxon>
        <taxon>Enterobacterales</taxon>
        <taxon>Morganellaceae</taxon>
        <taxon>Proteus</taxon>
    </lineage>
</organism>
<dbReference type="SUPFAM" id="SSF56837">
    <property type="entry name" value="Colicin"/>
    <property type="match status" value="1"/>
</dbReference>
<dbReference type="GO" id="GO:0031640">
    <property type="term" value="P:killing of cells of another organism"/>
    <property type="evidence" value="ECO:0007669"/>
    <property type="project" value="UniProtKB-KW"/>
</dbReference>
<evidence type="ECO:0000256" key="12">
    <source>
        <dbReference type="SAM" id="Phobius"/>
    </source>
</evidence>
<proteinExistence type="inferred from homology"/>
<evidence type="ECO:0000313" key="15">
    <source>
        <dbReference type="Proteomes" id="UP000464700"/>
    </source>
</evidence>